<keyword evidence="3 10" id="KW-0812">Transmembrane</keyword>
<gene>
    <name evidence="12" type="ORF">P5673_009990</name>
</gene>
<evidence type="ECO:0000313" key="13">
    <source>
        <dbReference type="Proteomes" id="UP001249851"/>
    </source>
</evidence>
<dbReference type="PANTHER" id="PTHR11866">
    <property type="entry name" value="G-PROTEIN COUPLED RECEPTOR FAMILY 1 MEMBER"/>
    <property type="match status" value="1"/>
</dbReference>
<keyword evidence="7" id="KW-0675">Receptor</keyword>
<comment type="subcellular location">
    <subcellularLocation>
        <location evidence="1">Cell membrane</location>
        <topology evidence="1">Multi-pass membrane protein</topology>
    </subcellularLocation>
</comment>
<comment type="caution">
    <text evidence="12">The sequence shown here is derived from an EMBL/GenBank/DDBJ whole genome shotgun (WGS) entry which is preliminary data.</text>
</comment>
<dbReference type="InterPro" id="IPR008365">
    <property type="entry name" value="Prostanoid_rcpt"/>
</dbReference>
<keyword evidence="8" id="KW-0325">Glycoprotein</keyword>
<evidence type="ECO:0000256" key="2">
    <source>
        <dbReference type="ARBA" id="ARBA00022475"/>
    </source>
</evidence>
<proteinExistence type="predicted"/>
<evidence type="ECO:0000259" key="11">
    <source>
        <dbReference type="PROSITE" id="PS50262"/>
    </source>
</evidence>
<keyword evidence="5" id="KW-0297">G-protein coupled receptor</keyword>
<evidence type="ECO:0000256" key="9">
    <source>
        <dbReference type="ARBA" id="ARBA00023224"/>
    </source>
</evidence>
<accession>A0AAD9QSD0</accession>
<dbReference type="Gene3D" id="1.20.1070.10">
    <property type="entry name" value="Rhodopsin 7-helix transmembrane proteins"/>
    <property type="match status" value="1"/>
</dbReference>
<evidence type="ECO:0000313" key="12">
    <source>
        <dbReference type="EMBL" id="KAK2566469.1"/>
    </source>
</evidence>
<dbReference type="InterPro" id="IPR000276">
    <property type="entry name" value="GPCR_Rhodpsn"/>
</dbReference>
<organism evidence="12 13">
    <name type="scientific">Acropora cervicornis</name>
    <name type="common">Staghorn coral</name>
    <dbReference type="NCBI Taxonomy" id="6130"/>
    <lineage>
        <taxon>Eukaryota</taxon>
        <taxon>Metazoa</taxon>
        <taxon>Cnidaria</taxon>
        <taxon>Anthozoa</taxon>
        <taxon>Hexacorallia</taxon>
        <taxon>Scleractinia</taxon>
        <taxon>Astrocoeniina</taxon>
        <taxon>Acroporidae</taxon>
        <taxon>Acropora</taxon>
    </lineage>
</organism>
<keyword evidence="2" id="KW-1003">Cell membrane</keyword>
<evidence type="ECO:0000256" key="10">
    <source>
        <dbReference type="SAM" id="Phobius"/>
    </source>
</evidence>
<dbReference type="Proteomes" id="UP001249851">
    <property type="component" value="Unassembled WGS sequence"/>
</dbReference>
<reference evidence="12" key="2">
    <citation type="journal article" date="2023" name="Science">
        <title>Genomic signatures of disease resistance in endangered staghorn corals.</title>
        <authorList>
            <person name="Vollmer S.V."/>
            <person name="Selwyn J.D."/>
            <person name="Despard B.A."/>
            <person name="Roesel C.L."/>
        </authorList>
    </citation>
    <scope>NUCLEOTIDE SEQUENCE</scope>
    <source>
        <strain evidence="12">K2</strain>
    </source>
</reference>
<feature type="transmembrane region" description="Helical" evidence="10">
    <location>
        <begin position="59"/>
        <end position="84"/>
    </location>
</feature>
<keyword evidence="13" id="KW-1185">Reference proteome</keyword>
<feature type="transmembrane region" description="Helical" evidence="10">
    <location>
        <begin position="186"/>
        <end position="211"/>
    </location>
</feature>
<evidence type="ECO:0000256" key="4">
    <source>
        <dbReference type="ARBA" id="ARBA00022989"/>
    </source>
</evidence>
<dbReference type="Pfam" id="PF00001">
    <property type="entry name" value="7tm_1"/>
    <property type="match status" value="1"/>
</dbReference>
<dbReference type="GO" id="GO:0005886">
    <property type="term" value="C:plasma membrane"/>
    <property type="evidence" value="ECO:0007669"/>
    <property type="project" value="UniProtKB-SubCell"/>
</dbReference>
<dbReference type="AlphaFoldDB" id="A0AAD9QSD0"/>
<feature type="domain" description="G-protein coupled receptors family 1 profile" evidence="11">
    <location>
        <begin position="38"/>
        <end position="299"/>
    </location>
</feature>
<evidence type="ECO:0000256" key="6">
    <source>
        <dbReference type="ARBA" id="ARBA00023136"/>
    </source>
</evidence>
<dbReference type="PROSITE" id="PS50262">
    <property type="entry name" value="G_PROTEIN_RECEP_F1_2"/>
    <property type="match status" value="1"/>
</dbReference>
<dbReference type="SUPFAM" id="SSF81321">
    <property type="entry name" value="Family A G protein-coupled receptor-like"/>
    <property type="match status" value="1"/>
</dbReference>
<keyword evidence="9" id="KW-0807">Transducer</keyword>
<evidence type="ECO:0000256" key="1">
    <source>
        <dbReference type="ARBA" id="ARBA00004651"/>
    </source>
</evidence>
<dbReference type="CDD" id="cd00637">
    <property type="entry name" value="7tm_classA_rhodopsin-like"/>
    <property type="match status" value="1"/>
</dbReference>
<keyword evidence="6 10" id="KW-0472">Membrane</keyword>
<evidence type="ECO:0000256" key="5">
    <source>
        <dbReference type="ARBA" id="ARBA00023040"/>
    </source>
</evidence>
<feature type="transmembrane region" description="Helical" evidence="10">
    <location>
        <begin position="281"/>
        <end position="302"/>
    </location>
</feature>
<feature type="transmembrane region" description="Helical" evidence="10">
    <location>
        <begin position="24"/>
        <end position="47"/>
    </location>
</feature>
<dbReference type="EMBL" id="JARQWQ010000017">
    <property type="protein sequence ID" value="KAK2566469.1"/>
    <property type="molecule type" value="Genomic_DNA"/>
</dbReference>
<keyword evidence="4 10" id="KW-1133">Transmembrane helix</keyword>
<name>A0AAD9QSD0_ACRCE</name>
<dbReference type="GO" id="GO:0004930">
    <property type="term" value="F:G protein-coupled receptor activity"/>
    <property type="evidence" value="ECO:0007669"/>
    <property type="project" value="UniProtKB-KW"/>
</dbReference>
<dbReference type="PANTHER" id="PTHR11866:SF34">
    <property type="entry name" value="G-PROTEIN COUPLED RECEPTORS FAMILY 1 PROFILE DOMAIN-CONTAINING PROTEIN"/>
    <property type="match status" value="1"/>
</dbReference>
<feature type="transmembrane region" description="Helical" evidence="10">
    <location>
        <begin position="96"/>
        <end position="122"/>
    </location>
</feature>
<sequence>MKYLENQTNFIAPPYKPCDGGLEYLAMMAVVQFVSFFINLVATVAVWKVPGKENNKFHLAVRTLVLSDLSISASTLPFSFVSFVNCSWIRGEILCYITAFILNTFLSWSFLVVFIICLLRFLAVTRPLYYRNQVTCARVKKALLCALIWPCAHLILPLTGLGKFQLYKRGYYCSLDLTPTEPKQKVLVYATVVEGSLITLAMLYFCGNILCSFHRKRRVSSFLSKQQQRAAAIYRIKKQQDGFARLTFVIVLVFYGCYVPFLSLRAFILIRGPSAFNETSYFYSELLAHLNSLLNPLVYVICHKHYRSSIKDLFKSCHCSGSFRIIKRAKFFLKDEDERSKVEL</sequence>
<evidence type="ECO:0000256" key="7">
    <source>
        <dbReference type="ARBA" id="ARBA00023170"/>
    </source>
</evidence>
<feature type="transmembrane region" description="Helical" evidence="10">
    <location>
        <begin position="143"/>
        <end position="166"/>
    </location>
</feature>
<reference evidence="12" key="1">
    <citation type="journal article" date="2023" name="G3 (Bethesda)">
        <title>Whole genome assembly and annotation of the endangered Caribbean coral Acropora cervicornis.</title>
        <authorList>
            <person name="Selwyn J.D."/>
            <person name="Vollmer S.V."/>
        </authorList>
    </citation>
    <scope>NUCLEOTIDE SEQUENCE</scope>
    <source>
        <strain evidence="12">K2</strain>
    </source>
</reference>
<protein>
    <submittedName>
        <fullName evidence="12">Rhodopsin</fullName>
    </submittedName>
</protein>
<evidence type="ECO:0000256" key="8">
    <source>
        <dbReference type="ARBA" id="ARBA00023180"/>
    </source>
</evidence>
<dbReference type="InterPro" id="IPR017452">
    <property type="entry name" value="GPCR_Rhodpsn_7TM"/>
</dbReference>
<feature type="transmembrane region" description="Helical" evidence="10">
    <location>
        <begin position="243"/>
        <end position="261"/>
    </location>
</feature>
<evidence type="ECO:0000256" key="3">
    <source>
        <dbReference type="ARBA" id="ARBA00022692"/>
    </source>
</evidence>
<dbReference type="PRINTS" id="PR00237">
    <property type="entry name" value="GPCRRHODOPSN"/>
</dbReference>